<dbReference type="PANTHER" id="PTHR35450">
    <property type="entry name" value="REVERSE TRANSCRIPTASE DOMAIN-CONTAINING PROTEIN"/>
    <property type="match status" value="1"/>
</dbReference>
<name>A0ABQ7HX80_9MICR</name>
<keyword evidence="3" id="KW-1185">Reference proteome</keyword>
<evidence type="ECO:0000313" key="2">
    <source>
        <dbReference type="EMBL" id="KAF7682751.1"/>
    </source>
</evidence>
<dbReference type="PANTHER" id="PTHR35450:SF2">
    <property type="entry name" value="REVERSE TRANSCRIPTASE DOMAIN-CONTAINING PROTEIN"/>
    <property type="match status" value="1"/>
</dbReference>
<dbReference type="PROSITE" id="PS50878">
    <property type="entry name" value="RT_POL"/>
    <property type="match status" value="1"/>
</dbReference>
<proteinExistence type="predicted"/>
<accession>A0ABQ7HX80</accession>
<gene>
    <name evidence="2" type="primary">Pol_3</name>
    <name evidence="2" type="ORF">TCON_2030</name>
</gene>
<dbReference type="EMBL" id="SBIQ01000187">
    <property type="protein sequence ID" value="KAF7682751.1"/>
    <property type="molecule type" value="Genomic_DNA"/>
</dbReference>
<dbReference type="InterPro" id="IPR000477">
    <property type="entry name" value="RT_dom"/>
</dbReference>
<comment type="caution">
    <text evidence="2">The sequence shown here is derived from an EMBL/GenBank/DDBJ whole genome shotgun (WGS) entry which is preliminary data.</text>
</comment>
<protein>
    <submittedName>
        <fullName evidence="2">LINE-1 retrotransposable element ORF2 protein</fullName>
    </submittedName>
</protein>
<feature type="domain" description="Reverse transcriptase" evidence="1">
    <location>
        <begin position="180"/>
        <end position="434"/>
    </location>
</feature>
<reference evidence="2 3" key="1">
    <citation type="submission" date="2019-01" db="EMBL/GenBank/DDBJ databases">
        <title>Genomes sequencing and comparative genomics of infectious freshwater microsporidia, Cucumispora dikerogammari and Thelohania contejeani.</title>
        <authorList>
            <person name="Cormier A."/>
            <person name="Giraud I."/>
            <person name="Wattier R."/>
            <person name="Teixeira M."/>
            <person name="Grandjean F."/>
            <person name="Rigaud T."/>
            <person name="Cordaux R."/>
        </authorList>
    </citation>
    <scope>NUCLEOTIDE SEQUENCE [LARGE SCALE GENOMIC DNA]</scope>
    <source>
        <strain evidence="2">T1</strain>
        <tissue evidence="2">Spores</tissue>
    </source>
</reference>
<evidence type="ECO:0000313" key="3">
    <source>
        <dbReference type="Proteomes" id="UP001516464"/>
    </source>
</evidence>
<evidence type="ECO:0000259" key="1">
    <source>
        <dbReference type="PROSITE" id="PS50878"/>
    </source>
</evidence>
<dbReference type="Proteomes" id="UP001516464">
    <property type="component" value="Unassembled WGS sequence"/>
</dbReference>
<feature type="non-terminal residue" evidence="2">
    <location>
        <position position="1"/>
    </location>
</feature>
<sequence length="440" mass="51241">SIELLKKAKDRSKLSGIEIKAAKQVMKRFNLTLEKPHDVMEAIISLKELTRIYEKKLEMHTKRKECRRENQCFELYRSKYYRKLSGVDIPKHQVDINEIREYWFKMWETTNKTSNGYDEYLVEQLPDSIELTTLSNLKEFDDIIKCQPNWKAAGIDGIINFFIKHISSVHKHLYNSIKNICLEGRAQADWFYQGITYLIFKVSPSKGSDFRPITCMSDLYKLTTKCVTQVMQLEVERRGLLADNQLGIVRRVQGAKEQAMLDLSLNKEYGHLLKSTWIDAKKVLDFIDHKYLVECISKLGFPKWIPCFVKEITSKWSLNVRVGPERIVNKRVNKGILQCDSLSPLLFVLCIYPLSRRLNERYPKVSIHAEEISHATNHLLFIDDLKLLATNSTVMGNMVKETESFFKTIGLEINRESRPRMTLSAKILLLSLMVLEYIST</sequence>
<organism evidence="2 3">
    <name type="scientific">Astathelohania contejeani</name>
    <dbReference type="NCBI Taxonomy" id="164912"/>
    <lineage>
        <taxon>Eukaryota</taxon>
        <taxon>Fungi</taxon>
        <taxon>Fungi incertae sedis</taxon>
        <taxon>Microsporidia</taxon>
        <taxon>Astathelohaniidae</taxon>
        <taxon>Astathelohania</taxon>
    </lineage>
</organism>
<dbReference type="Pfam" id="PF00078">
    <property type="entry name" value="RVT_1"/>
    <property type="match status" value="1"/>
</dbReference>